<evidence type="ECO:0000313" key="2">
    <source>
        <dbReference type="EMBL" id="KAL0412218.1"/>
    </source>
</evidence>
<proteinExistence type="predicted"/>
<dbReference type="PANTHER" id="PTHR33240:SF15">
    <property type="entry name" value="GAG-PRO-LIKE PROTEIN"/>
    <property type="match status" value="1"/>
</dbReference>
<accession>A0AAW2U6N9</accession>
<feature type="compositionally biased region" description="Basic and acidic residues" evidence="1">
    <location>
        <begin position="185"/>
        <end position="196"/>
    </location>
</feature>
<reference evidence="2" key="1">
    <citation type="submission" date="2020-06" db="EMBL/GenBank/DDBJ databases">
        <authorList>
            <person name="Li T."/>
            <person name="Hu X."/>
            <person name="Zhang T."/>
            <person name="Song X."/>
            <person name="Zhang H."/>
            <person name="Dai N."/>
            <person name="Sheng W."/>
            <person name="Hou X."/>
            <person name="Wei L."/>
        </authorList>
    </citation>
    <scope>NUCLEOTIDE SEQUENCE</scope>
    <source>
        <strain evidence="2">KEN1</strain>
        <tissue evidence="2">Leaf</tissue>
    </source>
</reference>
<gene>
    <name evidence="2" type="ORF">Slati_3811500</name>
</gene>
<evidence type="ECO:0000256" key="1">
    <source>
        <dbReference type="SAM" id="MobiDB-lite"/>
    </source>
</evidence>
<name>A0AAW2U6N9_9LAMI</name>
<organism evidence="2">
    <name type="scientific">Sesamum latifolium</name>
    <dbReference type="NCBI Taxonomy" id="2727402"/>
    <lineage>
        <taxon>Eukaryota</taxon>
        <taxon>Viridiplantae</taxon>
        <taxon>Streptophyta</taxon>
        <taxon>Embryophyta</taxon>
        <taxon>Tracheophyta</taxon>
        <taxon>Spermatophyta</taxon>
        <taxon>Magnoliopsida</taxon>
        <taxon>eudicotyledons</taxon>
        <taxon>Gunneridae</taxon>
        <taxon>Pentapetalae</taxon>
        <taxon>asterids</taxon>
        <taxon>lamiids</taxon>
        <taxon>Lamiales</taxon>
        <taxon>Pedaliaceae</taxon>
        <taxon>Sesamum</taxon>
    </lineage>
</organism>
<comment type="caution">
    <text evidence="2">The sequence shown here is derived from an EMBL/GenBank/DDBJ whole genome shotgun (WGS) entry which is preliminary data.</text>
</comment>
<dbReference type="AlphaFoldDB" id="A0AAW2U6N9"/>
<sequence length="223" mass="24798">MTLPKGVIRMIAGGPIGRDSHHTRKAQVREAHNVTLKEVLDVNALEEIPRIQFWRVERSGPKTSHYDALVITTLLANYEVGRIFINSCSLADILFGEFYDQMQLGDIPLVVVNTSLYGFACEVVHPRGMISLPLTLGTGPVRKTYLLKFLVVDISSAYNVIQGRPTLARKSRGGAPKQGRKRSRVGREAKDGRETPVKVQPTEKLLAIELIPRNLEKTARMAS</sequence>
<feature type="compositionally biased region" description="Basic residues" evidence="1">
    <location>
        <begin position="168"/>
        <end position="184"/>
    </location>
</feature>
<dbReference type="PANTHER" id="PTHR33240">
    <property type="entry name" value="OS08G0508500 PROTEIN"/>
    <property type="match status" value="1"/>
</dbReference>
<reference evidence="2" key="2">
    <citation type="journal article" date="2024" name="Plant">
        <title>Genomic evolution and insights into agronomic trait innovations of Sesamum species.</title>
        <authorList>
            <person name="Miao H."/>
            <person name="Wang L."/>
            <person name="Qu L."/>
            <person name="Liu H."/>
            <person name="Sun Y."/>
            <person name="Le M."/>
            <person name="Wang Q."/>
            <person name="Wei S."/>
            <person name="Zheng Y."/>
            <person name="Lin W."/>
            <person name="Duan Y."/>
            <person name="Cao H."/>
            <person name="Xiong S."/>
            <person name="Wang X."/>
            <person name="Wei L."/>
            <person name="Li C."/>
            <person name="Ma Q."/>
            <person name="Ju M."/>
            <person name="Zhao R."/>
            <person name="Li G."/>
            <person name="Mu C."/>
            <person name="Tian Q."/>
            <person name="Mei H."/>
            <person name="Zhang T."/>
            <person name="Gao T."/>
            <person name="Zhang H."/>
        </authorList>
    </citation>
    <scope>NUCLEOTIDE SEQUENCE</scope>
    <source>
        <strain evidence="2">KEN1</strain>
    </source>
</reference>
<dbReference type="EMBL" id="JACGWN010000013">
    <property type="protein sequence ID" value="KAL0412218.1"/>
    <property type="molecule type" value="Genomic_DNA"/>
</dbReference>
<feature type="region of interest" description="Disordered" evidence="1">
    <location>
        <begin position="168"/>
        <end position="200"/>
    </location>
</feature>
<protein>
    <submittedName>
        <fullName evidence="2">Uncharacterized protein</fullName>
    </submittedName>
</protein>